<dbReference type="InterPro" id="IPR010099">
    <property type="entry name" value="SDR39U1"/>
</dbReference>
<evidence type="ECO:0000259" key="2">
    <source>
        <dbReference type="Pfam" id="PF01370"/>
    </source>
</evidence>
<dbReference type="EMBL" id="JAWJUL010000150">
    <property type="protein sequence ID" value="MDV3442989.1"/>
    <property type="molecule type" value="Genomic_DNA"/>
</dbReference>
<protein>
    <submittedName>
        <fullName evidence="4">NAD-dependent dehydratase</fullName>
    </submittedName>
    <submittedName>
        <fullName evidence="6">TIGR01777 family oxidoreductase</fullName>
    </submittedName>
    <submittedName>
        <fullName evidence="7">TIGR01777 family protein</fullName>
    </submittedName>
</protein>
<dbReference type="Proteomes" id="UP000501237">
    <property type="component" value="Chromosome"/>
</dbReference>
<reference evidence="5 9" key="3">
    <citation type="journal article" date="2020" name="Microbiol. Resour. Announc.">
        <title>Complete genome sequence of Pseudomonas otitidis strain MrB4, isolated from Lake Biwa in Japan.</title>
        <authorList>
            <person name="Miyazaki K."/>
            <person name="Hase E."/>
            <person name="Maruya T."/>
        </authorList>
    </citation>
    <scope>NUCLEOTIDE SEQUENCE [LARGE SCALE GENOMIC DNA]</scope>
    <source>
        <strain evidence="5 9">MrB4</strain>
    </source>
</reference>
<evidence type="ECO:0000313" key="11">
    <source>
        <dbReference type="Proteomes" id="UP001273935"/>
    </source>
</evidence>
<dbReference type="CDD" id="cd05242">
    <property type="entry name" value="SDR_a8"/>
    <property type="match status" value="1"/>
</dbReference>
<gene>
    <name evidence="7" type="ORF">GO594_21980</name>
    <name evidence="5" type="ORF">PtoMrB4_47440</name>
    <name evidence="6" type="ORF">R0G64_26595</name>
    <name evidence="4" type="ORF">WP8S17C03_48010</name>
</gene>
<dbReference type="NCBIfam" id="TIGR01777">
    <property type="entry name" value="yfcH"/>
    <property type="match status" value="1"/>
</dbReference>
<dbReference type="InterPro" id="IPR001509">
    <property type="entry name" value="Epimerase_deHydtase"/>
</dbReference>
<sequence length="304" mass="32983">MHILLTGGTGLIGSALCRRWVAEGHQLTVLSRRPQDVPRLCTASVRGIARLEDYGDGPLDAVVNLAGQPVADRPWTRARKASLLASRVALTERLVAWLGTRSQRPALLLNGSAVGWYGDGGERELREDAPPGQGDFASELCQAWEDAARDAEALGIRVVLLRIGLVMSPRGGFLSRLLPQFRFGLGGTMGSGRQWWPWIHLEDQIAAMDFLLRLDGASGPYNACAPQPARNADFARSLGRALGRPVWLPTPAAVLRLLLGEMSILMIGGQRALPSRLLEAGFTFRFNDLDRALADLVGPKKDVP</sequence>
<dbReference type="Proteomes" id="UP001273935">
    <property type="component" value="Unassembled WGS sequence"/>
</dbReference>
<dbReference type="SUPFAM" id="SSF51735">
    <property type="entry name" value="NAD(P)-binding Rossmann-fold domains"/>
    <property type="match status" value="1"/>
</dbReference>
<dbReference type="PANTHER" id="PTHR11092">
    <property type="entry name" value="SUGAR NUCLEOTIDE EPIMERASE RELATED"/>
    <property type="match status" value="1"/>
</dbReference>
<dbReference type="STRING" id="319939.SAMN05216263_12338"/>
<dbReference type="KEGG" id="poj:PtoMrB4_47440"/>
<reference evidence="6 11" key="4">
    <citation type="submission" date="2023-10" db="EMBL/GenBank/DDBJ databases">
        <title>Pseudomonas otitidis isolated from a paediatric patient with cystic fibrosis in Chile.</title>
        <authorList>
            <person name="Amsteins-Romero L."/>
            <person name="Opazo-Capurro A."/>
            <person name="Matus-Kohler M."/>
            <person name="Gonzalez-Rocha G."/>
        </authorList>
    </citation>
    <scope>NUCLEOTIDE SEQUENCE [LARGE SCALE GENOMIC DNA]</scope>
    <source>
        <strain evidence="6 11">P-714</strain>
    </source>
</reference>
<evidence type="ECO:0000259" key="3">
    <source>
        <dbReference type="Pfam" id="PF08338"/>
    </source>
</evidence>
<evidence type="ECO:0000313" key="10">
    <source>
        <dbReference type="Proteomes" id="UP000515591"/>
    </source>
</evidence>
<reference evidence="4 10" key="1">
    <citation type="submission" date="2019-12" db="EMBL/GenBank/DDBJ databases">
        <title>complete genome sequences of Pseudomonas otitidis str. WP8-S17-CRE-03 isolated from wastewater treatment plant effluent.</title>
        <authorList>
            <person name="Sekizuka T."/>
            <person name="Itokawa K."/>
            <person name="Yatsu K."/>
            <person name="Inamine Y."/>
            <person name="Kuroda M."/>
        </authorList>
    </citation>
    <scope>NUCLEOTIDE SEQUENCE [LARGE SCALE GENOMIC DNA]</scope>
    <source>
        <strain evidence="4 10">WP8-S17-CRE-03</strain>
    </source>
</reference>
<dbReference type="InterPro" id="IPR013549">
    <property type="entry name" value="DUF1731"/>
</dbReference>
<reference evidence="7 8" key="2">
    <citation type="submission" date="2019-12" db="EMBL/GenBank/DDBJ databases">
        <title>Draft genome sequence of Pseudomonas otitidis recovered from a chicken carcass.</title>
        <authorList>
            <person name="Vieira T.R."/>
            <person name="Oliviera E.F.C."/>
            <person name="Silva N.M.V."/>
            <person name="Sambrano G.E."/>
            <person name="Cibulski S.P."/>
            <person name="Cardoso M.R.I."/>
        </authorList>
    </citation>
    <scope>NUCLEOTIDE SEQUENCE [LARGE SCALE GENOMIC DNA]</scope>
    <source>
        <strain evidence="7 8">25_K</strain>
    </source>
</reference>
<keyword evidence="11" id="KW-1185">Reference proteome</keyword>
<evidence type="ECO:0000313" key="4">
    <source>
        <dbReference type="EMBL" id="BBT18752.1"/>
    </source>
</evidence>
<evidence type="ECO:0000313" key="7">
    <source>
        <dbReference type="EMBL" id="MWK58660.1"/>
    </source>
</evidence>
<dbReference type="PANTHER" id="PTHR11092:SF0">
    <property type="entry name" value="EPIMERASE FAMILY PROTEIN SDR39U1"/>
    <property type="match status" value="1"/>
</dbReference>
<feature type="domain" description="DUF1731" evidence="3">
    <location>
        <begin position="250"/>
        <end position="296"/>
    </location>
</feature>
<dbReference type="Gene3D" id="3.40.50.720">
    <property type="entry name" value="NAD(P)-binding Rossmann-like Domain"/>
    <property type="match status" value="1"/>
</dbReference>
<dbReference type="Pfam" id="PF08338">
    <property type="entry name" value="DUF1731"/>
    <property type="match status" value="1"/>
</dbReference>
<feature type="domain" description="NAD-dependent epimerase/dehydratase" evidence="2">
    <location>
        <begin position="3"/>
        <end position="222"/>
    </location>
</feature>
<organism evidence="7 8">
    <name type="scientific">Metapseudomonas otitidis</name>
    <dbReference type="NCBI Taxonomy" id="319939"/>
    <lineage>
        <taxon>Bacteria</taxon>
        <taxon>Pseudomonadati</taxon>
        <taxon>Pseudomonadota</taxon>
        <taxon>Gammaproteobacteria</taxon>
        <taxon>Pseudomonadales</taxon>
        <taxon>Pseudomonadaceae</taxon>
        <taxon>Metapseudomonas</taxon>
    </lineage>
</organism>
<evidence type="ECO:0000256" key="1">
    <source>
        <dbReference type="ARBA" id="ARBA00009353"/>
    </source>
</evidence>
<accession>A0A1I0URR9</accession>
<evidence type="ECO:0000313" key="6">
    <source>
        <dbReference type="EMBL" id="MDV3442989.1"/>
    </source>
</evidence>
<comment type="similarity">
    <text evidence="1">Belongs to the NAD(P)-dependent epimerase/dehydratase family. SDR39U1 subfamily.</text>
</comment>
<dbReference type="AlphaFoldDB" id="A0A1I0URR9"/>
<evidence type="ECO:0000313" key="5">
    <source>
        <dbReference type="EMBL" id="BCA30767.1"/>
    </source>
</evidence>
<dbReference type="EMBL" id="AP022642">
    <property type="protein sequence ID" value="BCA30767.1"/>
    <property type="molecule type" value="Genomic_DNA"/>
</dbReference>
<dbReference type="GeneID" id="57399962"/>
<evidence type="ECO:0000313" key="9">
    <source>
        <dbReference type="Proteomes" id="UP000501237"/>
    </source>
</evidence>
<dbReference type="RefSeq" id="WP_044407450.1">
    <property type="nucleotide sequence ID" value="NZ_AP022213.1"/>
</dbReference>
<dbReference type="Proteomes" id="UP000515591">
    <property type="component" value="Chromosome"/>
</dbReference>
<evidence type="ECO:0000313" key="8">
    <source>
        <dbReference type="Proteomes" id="UP000461288"/>
    </source>
</evidence>
<proteinExistence type="inferred from homology"/>
<name>A0A1I0URR9_9GAMM</name>
<dbReference type="EMBL" id="WTFN01000066">
    <property type="protein sequence ID" value="MWK58660.1"/>
    <property type="molecule type" value="Genomic_DNA"/>
</dbReference>
<dbReference type="Pfam" id="PF01370">
    <property type="entry name" value="Epimerase"/>
    <property type="match status" value="1"/>
</dbReference>
<dbReference type="Proteomes" id="UP000461288">
    <property type="component" value="Unassembled WGS sequence"/>
</dbReference>
<dbReference type="EMBL" id="AP022213">
    <property type="protein sequence ID" value="BBT18752.1"/>
    <property type="molecule type" value="Genomic_DNA"/>
</dbReference>
<dbReference type="InterPro" id="IPR036291">
    <property type="entry name" value="NAD(P)-bd_dom_sf"/>
</dbReference>